<dbReference type="EMBL" id="MEWW01000005">
    <property type="protein sequence ID" value="OGC85047.1"/>
    <property type="molecule type" value="Genomic_DNA"/>
</dbReference>
<organism evidence="4 5">
    <name type="scientific">Candidatus Adlerbacteria bacterium RIFCSPHIGHO2_12_FULL_53_18</name>
    <dbReference type="NCBI Taxonomy" id="1797242"/>
    <lineage>
        <taxon>Bacteria</taxon>
        <taxon>Candidatus Adleribacteriota</taxon>
    </lineage>
</organism>
<keyword evidence="1" id="KW-0808">Transferase</keyword>
<keyword evidence="2" id="KW-0418">Kinase</keyword>
<reference evidence="4 5" key="1">
    <citation type="journal article" date="2016" name="Nat. Commun.">
        <title>Thousands of microbial genomes shed light on interconnected biogeochemical processes in an aquifer system.</title>
        <authorList>
            <person name="Anantharaman K."/>
            <person name="Brown C.T."/>
            <person name="Hug L.A."/>
            <person name="Sharon I."/>
            <person name="Castelle C.J."/>
            <person name="Probst A.J."/>
            <person name="Thomas B.C."/>
            <person name="Singh A."/>
            <person name="Wilkins M.J."/>
            <person name="Karaoz U."/>
            <person name="Brodie E.L."/>
            <person name="Williams K.H."/>
            <person name="Hubbard S.S."/>
            <person name="Banfield J.F."/>
        </authorList>
    </citation>
    <scope>NUCLEOTIDE SEQUENCE [LARGE SCALE GENOMIC DNA]</scope>
</reference>
<sequence length="333" mass="36957">MAQLDFFAVGDIVTEPFIRLKDARVHCNINDEDCEICMRWGDKIPYESATLVAAVGNASNAAVAAARLGLTSALRAYVGDDRYGTECLEVLKQEKVITDYIVTEAGKITNYHYVLWYEDQRTILVKHEEYSYTVPKIMEPPKWVYLSSLAQNSLPYHQSLMEWFKTVPETKLAFQPGTFQMKLGAQALKDMYERSEIFFCNKQEAERILSLPTGTDLREMLRQLKNLGPKIVVLTDDARGAYAIDEAGVMLHTPRYPDPRAPFEITGAGDAFASTTTVALALGKSLGEALQWGAINASAVLQEIGAQKGLLTREQLEKNLASPPGPFAVLPLS</sequence>
<dbReference type="Pfam" id="PF00294">
    <property type="entry name" value="PfkB"/>
    <property type="match status" value="1"/>
</dbReference>
<dbReference type="PANTHER" id="PTHR10584:SF166">
    <property type="entry name" value="RIBOKINASE"/>
    <property type="match status" value="1"/>
</dbReference>
<comment type="caution">
    <text evidence="4">The sequence shown here is derived from an EMBL/GenBank/DDBJ whole genome shotgun (WGS) entry which is preliminary data.</text>
</comment>
<feature type="domain" description="Carbohydrate kinase PfkB" evidence="3">
    <location>
        <begin position="53"/>
        <end position="310"/>
    </location>
</feature>
<name>A0A1F4XTL8_9BACT</name>
<dbReference type="SUPFAM" id="SSF53613">
    <property type="entry name" value="Ribokinase-like"/>
    <property type="match status" value="1"/>
</dbReference>
<proteinExistence type="predicted"/>
<evidence type="ECO:0000313" key="5">
    <source>
        <dbReference type="Proteomes" id="UP000178091"/>
    </source>
</evidence>
<evidence type="ECO:0000256" key="1">
    <source>
        <dbReference type="ARBA" id="ARBA00022679"/>
    </source>
</evidence>
<protein>
    <recommendedName>
        <fullName evidence="3">Carbohydrate kinase PfkB domain-containing protein</fullName>
    </recommendedName>
</protein>
<dbReference type="GO" id="GO:0005829">
    <property type="term" value="C:cytosol"/>
    <property type="evidence" value="ECO:0007669"/>
    <property type="project" value="TreeGrafter"/>
</dbReference>
<evidence type="ECO:0000313" key="4">
    <source>
        <dbReference type="EMBL" id="OGC85047.1"/>
    </source>
</evidence>
<dbReference type="InterPro" id="IPR029056">
    <property type="entry name" value="Ribokinase-like"/>
</dbReference>
<evidence type="ECO:0000259" key="3">
    <source>
        <dbReference type="Pfam" id="PF00294"/>
    </source>
</evidence>
<dbReference type="InterPro" id="IPR011611">
    <property type="entry name" value="PfkB_dom"/>
</dbReference>
<dbReference type="GO" id="GO:0016301">
    <property type="term" value="F:kinase activity"/>
    <property type="evidence" value="ECO:0007669"/>
    <property type="project" value="UniProtKB-KW"/>
</dbReference>
<evidence type="ECO:0000256" key="2">
    <source>
        <dbReference type="ARBA" id="ARBA00022777"/>
    </source>
</evidence>
<dbReference type="AlphaFoldDB" id="A0A1F4XTL8"/>
<gene>
    <name evidence="4" type="ORF">A3F55_02155</name>
</gene>
<accession>A0A1F4XTL8</accession>
<dbReference type="PANTHER" id="PTHR10584">
    <property type="entry name" value="SUGAR KINASE"/>
    <property type="match status" value="1"/>
</dbReference>
<dbReference type="Proteomes" id="UP000178091">
    <property type="component" value="Unassembled WGS sequence"/>
</dbReference>
<dbReference type="Gene3D" id="3.40.1190.20">
    <property type="match status" value="1"/>
</dbReference>